<keyword evidence="1" id="KW-0472">Membrane</keyword>
<organism evidence="2 3">
    <name type="scientific">Parvularcula bermudensis (strain ATCC BAA-594 / HTCC2503 / KCTC 12087)</name>
    <dbReference type="NCBI Taxonomy" id="314260"/>
    <lineage>
        <taxon>Bacteria</taxon>
        <taxon>Pseudomonadati</taxon>
        <taxon>Pseudomonadota</taxon>
        <taxon>Alphaproteobacteria</taxon>
        <taxon>Parvularculales</taxon>
        <taxon>Parvularculaceae</taxon>
        <taxon>Parvularcula</taxon>
    </lineage>
</organism>
<reference evidence="3" key="1">
    <citation type="submission" date="2010-08" db="EMBL/GenBank/DDBJ databases">
        <title>Genome sequence of Parvularcula bermudensis HTCC2503.</title>
        <authorList>
            <person name="Kang D.-M."/>
            <person name="Oh H.-M."/>
            <person name="Cho J.-C."/>
        </authorList>
    </citation>
    <scope>NUCLEOTIDE SEQUENCE [LARGE SCALE GENOMIC DNA]</scope>
    <source>
        <strain evidence="3">ATCC BAA-594 / HTCC2503 / KCTC 12087</strain>
    </source>
</reference>
<feature type="transmembrane region" description="Helical" evidence="1">
    <location>
        <begin position="107"/>
        <end position="130"/>
    </location>
</feature>
<feature type="transmembrane region" description="Helical" evidence="1">
    <location>
        <begin position="170"/>
        <end position="191"/>
    </location>
</feature>
<proteinExistence type="predicted"/>
<dbReference type="EMBL" id="CP002156">
    <property type="protein sequence ID" value="ADM09561.1"/>
    <property type="molecule type" value="Genomic_DNA"/>
</dbReference>
<sequence length="275" mass="29945">MLRVLPFLSVLFGSLSIVLLLDYALRVDFVSALEALLTYYDRAITVFLGGLKPLMDALTTTIARWVGVDWTLYPHWRHILVPMWLYVLADTRTTWMMPGRERKVSAIALLLYGGVLSVGASVIGATAPLGAGDLRIVLAPIAALVFFNLIKALWDATFHQYPDSSWLKTFGYYFSSLVATNIAIGLAIFALGHELNEAGLGQLNATLLVAVLILLGIRHLIVAAYVASRWPATGNTWRGRFRRSAHSGLGFAILQVVSGAVAFLVLNAGLSFVGL</sequence>
<keyword evidence="1" id="KW-0812">Transmembrane</keyword>
<dbReference type="AlphaFoldDB" id="E0TFW2"/>
<reference evidence="2 3" key="2">
    <citation type="journal article" date="2011" name="J. Bacteriol.">
        <title>Complete genome sequence of strain HTCC2503T of Parvularcula bermudensis, the type species of the order "Parvularculales" in the class Alphaproteobacteria.</title>
        <authorList>
            <person name="Oh H.M."/>
            <person name="Kang I."/>
            <person name="Vergin K.L."/>
            <person name="Kang D."/>
            <person name="Rhee K.H."/>
            <person name="Giovannoni S.J."/>
            <person name="Cho J.C."/>
        </authorList>
    </citation>
    <scope>NUCLEOTIDE SEQUENCE [LARGE SCALE GENOMIC DNA]</scope>
    <source>
        <strain evidence="3">ATCC BAA-594 / HTCC2503 / KCTC 12087</strain>
    </source>
</reference>
<keyword evidence="3" id="KW-1185">Reference proteome</keyword>
<dbReference type="RefSeq" id="WP_013300535.1">
    <property type="nucleotide sequence ID" value="NC_014414.1"/>
</dbReference>
<dbReference type="eggNOG" id="ENOG50342GF">
    <property type="taxonomic scope" value="Bacteria"/>
</dbReference>
<feature type="transmembrane region" description="Helical" evidence="1">
    <location>
        <begin position="203"/>
        <end position="227"/>
    </location>
</feature>
<evidence type="ECO:0000313" key="3">
    <source>
        <dbReference type="Proteomes" id="UP000001302"/>
    </source>
</evidence>
<keyword evidence="1" id="KW-1133">Transmembrane helix</keyword>
<gene>
    <name evidence="2" type="ordered locus">PB2503_07519</name>
</gene>
<protein>
    <submittedName>
        <fullName evidence="2">Uncharacterized protein</fullName>
    </submittedName>
</protein>
<dbReference type="OrthoDB" id="9930825at2"/>
<dbReference type="KEGG" id="pbr:PB2503_07519"/>
<dbReference type="HOGENOM" id="CLU_1011387_0_0_5"/>
<feature type="transmembrane region" description="Helical" evidence="1">
    <location>
        <begin position="136"/>
        <end position="158"/>
    </location>
</feature>
<name>E0TFW2_PARBH</name>
<evidence type="ECO:0000313" key="2">
    <source>
        <dbReference type="EMBL" id="ADM09561.1"/>
    </source>
</evidence>
<evidence type="ECO:0000256" key="1">
    <source>
        <dbReference type="SAM" id="Phobius"/>
    </source>
</evidence>
<accession>E0TFW2</accession>
<dbReference type="Proteomes" id="UP000001302">
    <property type="component" value="Chromosome"/>
</dbReference>
<feature type="transmembrane region" description="Helical" evidence="1">
    <location>
        <begin position="248"/>
        <end position="273"/>
    </location>
</feature>